<keyword evidence="1" id="KW-1133">Transmembrane helix</keyword>
<feature type="chain" id="PRO_5030693141" description="Major facilitator superfamily (MFS) profile domain-containing protein" evidence="2">
    <location>
        <begin position="35"/>
        <end position="583"/>
    </location>
</feature>
<feature type="transmembrane region" description="Helical" evidence="1">
    <location>
        <begin position="398"/>
        <end position="420"/>
    </location>
</feature>
<feature type="transmembrane region" description="Helical" evidence="1">
    <location>
        <begin position="210"/>
        <end position="231"/>
    </location>
</feature>
<feature type="signal peptide" evidence="2">
    <location>
        <begin position="1"/>
        <end position="34"/>
    </location>
</feature>
<evidence type="ECO:0000256" key="1">
    <source>
        <dbReference type="SAM" id="Phobius"/>
    </source>
</evidence>
<gene>
    <name evidence="3" type="ORF">OSIN01602_LOCUS16103</name>
</gene>
<feature type="transmembrane region" description="Helical" evidence="1">
    <location>
        <begin position="511"/>
        <end position="531"/>
    </location>
</feature>
<feature type="transmembrane region" description="Helical" evidence="1">
    <location>
        <begin position="469"/>
        <end position="491"/>
    </location>
</feature>
<dbReference type="Gene3D" id="1.20.1250.20">
    <property type="entry name" value="MFS general substrate transporter like domains"/>
    <property type="match status" value="1"/>
</dbReference>
<feature type="transmembrane region" description="Helical" evidence="1">
    <location>
        <begin position="441"/>
        <end position="463"/>
    </location>
</feature>
<dbReference type="SUPFAM" id="SSF103473">
    <property type="entry name" value="MFS general substrate transporter"/>
    <property type="match status" value="1"/>
</dbReference>
<name>A0A7S1ZXM0_TRICV</name>
<feature type="transmembrane region" description="Helical" evidence="1">
    <location>
        <begin position="129"/>
        <end position="149"/>
    </location>
</feature>
<protein>
    <recommendedName>
        <fullName evidence="4">Major facilitator superfamily (MFS) profile domain-containing protein</fullName>
    </recommendedName>
</protein>
<sequence length="583" mass="62059">MKSRNIHPFQAREKMTMTYSRLLILLCLLIGSQSFQPPQACFGVQNVSNCSLRFNGGGRTKETRDRMANGGRQASLCKPGSHLTESAYHLGISQPFETSQELLPGSQDEMSQKGTRSVDVATRVPQLDLALFFVYACSVAAITVPVVLLPTMATELASSQVAGLASVTSGAGAAAAVAALASKSTIGGALGKFFNGFVCQSLGGRAAARMYLLGLSLCSAFLSITSTMHGLSLAGMEFCSSAMWTACTVMFAEAYAHDGEKFAAGITLLSLASTVGALMAKTAGSAMLTFLHWRDLARVGAFLSLIGAAVVHRFVQKGLSHHETHLHQSGSFKSQETGGAKELKSDSLDLSIRGVLKSIRHVTGNKLFWQVGLAHAMAFVARSSDKILGSFFHEALDLPKYICGGLTSFVTIGFVHGLVTGRKVNEIENMKERRSFVTRRYGMAALSALGLAMCANADVLTYLGKLGKLPVAALAAVASAAMASSLSYQFYQIPPNFSKRFGNNKAVCVSFLDGMGFFLGAPIWATLGWIVGGDTFGGHSWSLAWALVGGLFTLGGAIMRRNLPVIMNWEDEKKPKPARSVSK</sequence>
<dbReference type="AlphaFoldDB" id="A0A7S1ZXM0"/>
<accession>A0A7S1ZXM0</accession>
<evidence type="ECO:0000313" key="3">
    <source>
        <dbReference type="EMBL" id="CAD9351661.1"/>
    </source>
</evidence>
<dbReference type="InterPro" id="IPR036259">
    <property type="entry name" value="MFS_trans_sf"/>
</dbReference>
<keyword evidence="2" id="KW-0732">Signal</keyword>
<proteinExistence type="predicted"/>
<feature type="transmembrane region" description="Helical" evidence="1">
    <location>
        <begin position="161"/>
        <end position="181"/>
    </location>
</feature>
<keyword evidence="1" id="KW-0472">Membrane</keyword>
<evidence type="ECO:0008006" key="4">
    <source>
        <dbReference type="Google" id="ProtNLM"/>
    </source>
</evidence>
<feature type="transmembrane region" description="Helical" evidence="1">
    <location>
        <begin position="262"/>
        <end position="284"/>
    </location>
</feature>
<dbReference type="EMBL" id="HBGO01027938">
    <property type="protein sequence ID" value="CAD9351661.1"/>
    <property type="molecule type" value="Transcribed_RNA"/>
</dbReference>
<keyword evidence="1" id="KW-0812">Transmembrane</keyword>
<evidence type="ECO:0000256" key="2">
    <source>
        <dbReference type="SAM" id="SignalP"/>
    </source>
</evidence>
<feature type="transmembrane region" description="Helical" evidence="1">
    <location>
        <begin position="543"/>
        <end position="559"/>
    </location>
</feature>
<organism evidence="3">
    <name type="scientific">Trieres chinensis</name>
    <name type="common">Marine centric diatom</name>
    <name type="synonym">Odontella sinensis</name>
    <dbReference type="NCBI Taxonomy" id="1514140"/>
    <lineage>
        <taxon>Eukaryota</taxon>
        <taxon>Sar</taxon>
        <taxon>Stramenopiles</taxon>
        <taxon>Ochrophyta</taxon>
        <taxon>Bacillariophyta</taxon>
        <taxon>Mediophyceae</taxon>
        <taxon>Biddulphiophycidae</taxon>
        <taxon>Eupodiscales</taxon>
        <taxon>Parodontellaceae</taxon>
        <taxon>Trieres</taxon>
    </lineage>
</organism>
<reference evidence="3" key="1">
    <citation type="submission" date="2021-01" db="EMBL/GenBank/DDBJ databases">
        <authorList>
            <person name="Corre E."/>
            <person name="Pelletier E."/>
            <person name="Niang G."/>
            <person name="Scheremetjew M."/>
            <person name="Finn R."/>
            <person name="Kale V."/>
            <person name="Holt S."/>
            <person name="Cochrane G."/>
            <person name="Meng A."/>
            <person name="Brown T."/>
            <person name="Cohen L."/>
        </authorList>
    </citation>
    <scope>NUCLEOTIDE SEQUENCE</scope>
    <source>
        <strain evidence="3">Grunow 1884</strain>
    </source>
</reference>
<feature type="transmembrane region" description="Helical" evidence="1">
    <location>
        <begin position="296"/>
        <end position="315"/>
    </location>
</feature>